<dbReference type="InterPro" id="IPR009719">
    <property type="entry name" value="GIP1_N"/>
</dbReference>
<name>A0A0E0JB15_ORYNI</name>
<dbReference type="AlphaFoldDB" id="A0A0E0JB15"/>
<dbReference type="Proteomes" id="UP000006591">
    <property type="component" value="Chromosome 12"/>
</dbReference>
<feature type="compositionally biased region" description="Polar residues" evidence="1">
    <location>
        <begin position="327"/>
        <end position="346"/>
    </location>
</feature>
<evidence type="ECO:0000259" key="2">
    <source>
        <dbReference type="Pfam" id="PF06972"/>
    </source>
</evidence>
<dbReference type="EnsemblPlants" id="ONIVA12G14050.1">
    <property type="protein sequence ID" value="ONIVA12G14050.1"/>
    <property type="gene ID" value="ONIVA12G14050"/>
</dbReference>
<reference evidence="3" key="2">
    <citation type="submission" date="2018-04" db="EMBL/GenBank/DDBJ databases">
        <title>OnivRS2 (Oryza nivara Reference Sequence Version 2).</title>
        <authorList>
            <person name="Zhang J."/>
            <person name="Kudrna D."/>
            <person name="Lee S."/>
            <person name="Talag J."/>
            <person name="Rajasekar S."/>
            <person name="Welchert J."/>
            <person name="Hsing Y.-I."/>
            <person name="Wing R.A."/>
        </authorList>
    </citation>
    <scope>NUCLEOTIDE SEQUENCE [LARGE SCALE GENOMIC DNA]</scope>
    <source>
        <strain evidence="3">SL10</strain>
    </source>
</reference>
<organism evidence="3">
    <name type="scientific">Oryza nivara</name>
    <name type="common">Indian wild rice</name>
    <name type="synonym">Oryza sativa f. spontanea</name>
    <dbReference type="NCBI Taxonomy" id="4536"/>
    <lineage>
        <taxon>Eukaryota</taxon>
        <taxon>Viridiplantae</taxon>
        <taxon>Streptophyta</taxon>
        <taxon>Embryophyta</taxon>
        <taxon>Tracheophyta</taxon>
        <taxon>Spermatophyta</taxon>
        <taxon>Magnoliopsida</taxon>
        <taxon>Liliopsida</taxon>
        <taxon>Poales</taxon>
        <taxon>Poaceae</taxon>
        <taxon>BOP clade</taxon>
        <taxon>Oryzoideae</taxon>
        <taxon>Oryzeae</taxon>
        <taxon>Oryzinae</taxon>
        <taxon>Oryza</taxon>
    </lineage>
</organism>
<protein>
    <recommendedName>
        <fullName evidence="2">GBF-interacting protein 1 N-terminal domain-containing protein</fullName>
    </recommendedName>
</protein>
<feature type="region of interest" description="Disordered" evidence="1">
    <location>
        <begin position="327"/>
        <end position="418"/>
    </location>
</feature>
<feature type="region of interest" description="Disordered" evidence="1">
    <location>
        <begin position="35"/>
        <end position="87"/>
    </location>
</feature>
<feature type="compositionally biased region" description="Polar residues" evidence="1">
    <location>
        <begin position="391"/>
        <end position="403"/>
    </location>
</feature>
<feature type="compositionally biased region" description="Basic and acidic residues" evidence="1">
    <location>
        <begin position="164"/>
        <end position="175"/>
    </location>
</feature>
<reference evidence="3" key="1">
    <citation type="submission" date="2015-04" db="UniProtKB">
        <authorList>
            <consortium name="EnsemblPlants"/>
        </authorList>
    </citation>
    <scope>IDENTIFICATION</scope>
    <source>
        <strain evidence="3">SL10</strain>
    </source>
</reference>
<dbReference type="HOGENOM" id="CLU_019431_0_0_1"/>
<accession>A0A0E0JB15</accession>
<feature type="compositionally biased region" description="Low complexity" evidence="1">
    <location>
        <begin position="689"/>
        <end position="704"/>
    </location>
</feature>
<dbReference type="STRING" id="4536.A0A0E0JB15"/>
<keyword evidence="4" id="KW-1185">Reference proteome</keyword>
<evidence type="ECO:0000313" key="3">
    <source>
        <dbReference type="EnsemblPlants" id="ONIVA12G14050.1"/>
    </source>
</evidence>
<feature type="region of interest" description="Disordered" evidence="1">
    <location>
        <begin position="682"/>
        <end position="711"/>
    </location>
</feature>
<proteinExistence type="predicted"/>
<dbReference type="InterPro" id="IPR009060">
    <property type="entry name" value="UBA-like_sf"/>
</dbReference>
<feature type="region of interest" description="Disordered" evidence="1">
    <location>
        <begin position="156"/>
        <end position="231"/>
    </location>
</feature>
<feature type="region of interest" description="Disordered" evidence="1">
    <location>
        <begin position="431"/>
        <end position="451"/>
    </location>
</feature>
<feature type="compositionally biased region" description="Basic residues" evidence="1">
    <location>
        <begin position="75"/>
        <end position="84"/>
    </location>
</feature>
<sequence length="934" mass="99184">MGAVEENLAQTKRRLGLGVVWCWWVWAVHQTGTGGGDEGFAAPPLRKPCARRRRHRGSSPPSDREGGGAAERVVGRRHERRGRPGGRVPFYAAAAAAEPRAGDAAAIPPASRKLVQGLKGILTDRSEAEIYATLLDCGMDPDVAVERLISQDPFHEVRRKRDKKKEIKAPQETRPRPFYKPAFRGSKTGGDSTVSGKGPTKKETELHSLPKSSVSDSVKESNPTEKISAADHATINDNLILSSGQAHAKSTPLQPPSQVKHGWGGMPGRPSMADIVKMGKPQAKPVRSVACNTGIPTIGGSVISNATNHTSKDSQDLVLPSQVNSVATDRIPNGTNEVSPASNDSSIDVLPPREGLEVPESVATVKPGSSTADVYKDEVEEDMDSDKNKEMSASNADSQTSSGPYPASSKEVHSEHTQIATHHNDLIVETEDSQSDGNAFENNRDSEGNMSATDKQFEQLILHEEKKSKSSEDNPAVIIPDHLQVSNADCAHLTFGSFVSGTLDAPVSLKTANGDEEVAAVSDNHSIDQSDVRIHEYENKDTVAPAADEHVASSTKSDTENVDVAPVQQPELRTADLIDVPNNTMYNNLSTSDYATPSAVQPDSSAHIYLQEHRQLQNISPLSSFMQGNIPNGLLPPALPPLRDFDPAFSLLLTNPPLATMVHGTTSSSMGNATTVSTQPQEIVNPGASSNPQLNQSQPSTSTSIASGPPLPQHLTLHPYAQATLPLGYASMIGYPSLAPSYTYLPPPAFQQPYMNSGLFHQAAAAVPNSSVKYPLPQYKGNVSLASLPQQASLLSSYVGGFGAASSMPGNFALNQSTPSATAAPGFDGTVPAQYKEGNQFVSLQQSENAAMWMHGASSRTMPPLAANALYGYQGQQGHQGGLRQGQLPSQFGAPLAPTQPGLGHEHRNPSDGNLSSAAAAAAAQANQMWPNSY</sequence>
<evidence type="ECO:0000256" key="1">
    <source>
        <dbReference type="SAM" id="MobiDB-lite"/>
    </source>
</evidence>
<evidence type="ECO:0000313" key="4">
    <source>
        <dbReference type="Proteomes" id="UP000006591"/>
    </source>
</evidence>
<feature type="domain" description="GBF-interacting protein 1 N-terminal" evidence="2">
    <location>
        <begin position="107"/>
        <end position="166"/>
    </location>
</feature>
<dbReference type="eggNOG" id="ENOG502QRB3">
    <property type="taxonomic scope" value="Eukaryota"/>
</dbReference>
<dbReference type="OMA" id="QSDVRIH"/>
<dbReference type="SUPFAM" id="SSF46934">
    <property type="entry name" value="UBA-like"/>
    <property type="match status" value="1"/>
</dbReference>
<dbReference type="PANTHER" id="PTHR46445">
    <property type="entry name" value="RNA POLYMERASE II DEGRADATION FACTOR-LIKE PROTEIN (DUF1296)"/>
    <property type="match status" value="1"/>
</dbReference>
<feature type="region of interest" description="Disordered" evidence="1">
    <location>
        <begin position="876"/>
        <end position="934"/>
    </location>
</feature>
<dbReference type="PANTHER" id="PTHR46445:SF8">
    <property type="entry name" value="OS05G0581800 PROTEIN"/>
    <property type="match status" value="1"/>
</dbReference>
<dbReference type="Pfam" id="PF06972">
    <property type="entry name" value="GIP1_N"/>
    <property type="match status" value="1"/>
</dbReference>
<feature type="compositionally biased region" description="Basic residues" evidence="1">
    <location>
        <begin position="48"/>
        <end position="57"/>
    </location>
</feature>
<dbReference type="Gramene" id="ONIVA12G14050.1">
    <property type="protein sequence ID" value="ONIVA12G14050.1"/>
    <property type="gene ID" value="ONIVA12G14050"/>
</dbReference>